<reference evidence="2 3" key="1">
    <citation type="submission" date="2019-06" db="EMBL/GenBank/DDBJ databases">
        <title>Sequencing the genomes of 1000 actinobacteria strains.</title>
        <authorList>
            <person name="Klenk H.-P."/>
        </authorList>
    </citation>
    <scope>NUCLEOTIDE SEQUENCE [LARGE SCALE GENOMIC DNA]</scope>
    <source>
        <strain evidence="2 3">DSM 24683</strain>
    </source>
</reference>
<gene>
    <name evidence="2" type="ORF">FB561_0324</name>
</gene>
<feature type="transmembrane region" description="Helical" evidence="1">
    <location>
        <begin position="12"/>
        <end position="33"/>
    </location>
</feature>
<comment type="caution">
    <text evidence="2">The sequence shown here is derived from an EMBL/GenBank/DDBJ whole genome shotgun (WGS) entry which is preliminary data.</text>
</comment>
<accession>A0A561BK61</accession>
<protein>
    <submittedName>
        <fullName evidence="2">Uncharacterized protein</fullName>
    </submittedName>
</protein>
<dbReference type="OrthoDB" id="3388697at2"/>
<name>A0A561BK61_9ACTN</name>
<keyword evidence="1" id="KW-1133">Transmembrane helix</keyword>
<keyword evidence="1" id="KW-0472">Membrane</keyword>
<organism evidence="2 3">
    <name type="scientific">Kribbella amoyensis</name>
    <dbReference type="NCBI Taxonomy" id="996641"/>
    <lineage>
        <taxon>Bacteria</taxon>
        <taxon>Bacillati</taxon>
        <taxon>Actinomycetota</taxon>
        <taxon>Actinomycetes</taxon>
        <taxon>Propionibacteriales</taxon>
        <taxon>Kribbellaceae</taxon>
        <taxon>Kribbella</taxon>
    </lineage>
</organism>
<proteinExistence type="predicted"/>
<evidence type="ECO:0000313" key="3">
    <source>
        <dbReference type="Proteomes" id="UP000318380"/>
    </source>
</evidence>
<sequence>MRAVTLQETPRRWPAYVIAVGIGLFCVVVLAIAGGEQLLTDKPMTSDGLVAIGATVLRIGTIALALAAVTKWDRILPARLMSMALWAVALGQLAYPAAETVVKAAILLDLMEPVNKGISNMSAVGWFNFGAAWLVWGVPGCLFTLLALDHRRRHQLSWVWAPLGAVGGLVALGALGFLIS</sequence>
<dbReference type="AlphaFoldDB" id="A0A561BK61"/>
<evidence type="ECO:0000256" key="1">
    <source>
        <dbReference type="SAM" id="Phobius"/>
    </source>
</evidence>
<dbReference type="EMBL" id="VIVK01000001">
    <property type="protein sequence ID" value="TWD79268.1"/>
    <property type="molecule type" value="Genomic_DNA"/>
</dbReference>
<feature type="transmembrane region" description="Helical" evidence="1">
    <location>
        <begin position="160"/>
        <end position="179"/>
    </location>
</feature>
<keyword evidence="1" id="KW-0812">Transmembrane</keyword>
<feature type="transmembrane region" description="Helical" evidence="1">
    <location>
        <begin position="48"/>
        <end position="72"/>
    </location>
</feature>
<evidence type="ECO:0000313" key="2">
    <source>
        <dbReference type="EMBL" id="TWD79268.1"/>
    </source>
</evidence>
<feature type="transmembrane region" description="Helical" evidence="1">
    <location>
        <begin position="84"/>
        <end position="106"/>
    </location>
</feature>
<dbReference type="Proteomes" id="UP000318380">
    <property type="component" value="Unassembled WGS sequence"/>
</dbReference>
<keyword evidence="3" id="KW-1185">Reference proteome</keyword>
<feature type="transmembrane region" description="Helical" evidence="1">
    <location>
        <begin position="126"/>
        <end position="148"/>
    </location>
</feature>
<dbReference type="RefSeq" id="WP_145802261.1">
    <property type="nucleotide sequence ID" value="NZ_VIVK01000001.1"/>
</dbReference>